<dbReference type="EMBL" id="SRPY01000386">
    <property type="protein sequence ID" value="KAG5925329.1"/>
    <property type="molecule type" value="Genomic_DNA"/>
</dbReference>
<gene>
    <name evidence="2" type="ORF">E4U42_004410</name>
</gene>
<reference evidence="2" key="1">
    <citation type="journal article" date="2020" name="bioRxiv">
        <title>Whole genome comparisons of ergot fungi reveals the divergence and evolution of species within the genus Claviceps are the result of varying mechanisms driving genome evolution and host range expansion.</title>
        <authorList>
            <person name="Wyka S.A."/>
            <person name="Mondo S.J."/>
            <person name="Liu M."/>
            <person name="Dettman J."/>
            <person name="Nalam V."/>
            <person name="Broders K.D."/>
        </authorList>
    </citation>
    <scope>NUCLEOTIDE SEQUENCE</scope>
    <source>
        <strain evidence="2">CCC 489</strain>
    </source>
</reference>
<evidence type="ECO:0000313" key="3">
    <source>
        <dbReference type="Proteomes" id="UP000811619"/>
    </source>
</evidence>
<feature type="chain" id="PRO_5035419509" evidence="1">
    <location>
        <begin position="17"/>
        <end position="108"/>
    </location>
</feature>
<accession>A0A8K0J822</accession>
<sequence length="108" mass="11341">MYVFIIGLLLLASAHASPSEMADMPQGDVQAAASKFVYVGGDFARDDPKNVLALGDLKRQCKCGPCYAHGAPCVPYQCECIGNNGCYSCNGGKFVCQRGPGSGECIGR</sequence>
<proteinExistence type="predicted"/>
<protein>
    <submittedName>
        <fullName evidence="2">Uncharacterized protein</fullName>
    </submittedName>
</protein>
<keyword evidence="1" id="KW-0732">Signal</keyword>
<dbReference type="AlphaFoldDB" id="A0A8K0J822"/>
<dbReference type="OrthoDB" id="5232040at2759"/>
<comment type="caution">
    <text evidence="2">The sequence shown here is derived from an EMBL/GenBank/DDBJ whole genome shotgun (WGS) entry which is preliminary data.</text>
</comment>
<dbReference type="Proteomes" id="UP000811619">
    <property type="component" value="Unassembled WGS sequence"/>
</dbReference>
<feature type="signal peptide" evidence="1">
    <location>
        <begin position="1"/>
        <end position="16"/>
    </location>
</feature>
<name>A0A8K0J822_9HYPO</name>
<organism evidence="2 3">
    <name type="scientific">Claviceps africana</name>
    <dbReference type="NCBI Taxonomy" id="83212"/>
    <lineage>
        <taxon>Eukaryota</taxon>
        <taxon>Fungi</taxon>
        <taxon>Dikarya</taxon>
        <taxon>Ascomycota</taxon>
        <taxon>Pezizomycotina</taxon>
        <taxon>Sordariomycetes</taxon>
        <taxon>Hypocreomycetidae</taxon>
        <taxon>Hypocreales</taxon>
        <taxon>Clavicipitaceae</taxon>
        <taxon>Claviceps</taxon>
    </lineage>
</organism>
<evidence type="ECO:0000313" key="2">
    <source>
        <dbReference type="EMBL" id="KAG5925329.1"/>
    </source>
</evidence>
<keyword evidence="3" id="KW-1185">Reference proteome</keyword>
<evidence type="ECO:0000256" key="1">
    <source>
        <dbReference type="SAM" id="SignalP"/>
    </source>
</evidence>